<reference evidence="1" key="2">
    <citation type="submission" date="2011-02" db="EMBL/GenBank/DDBJ databases">
        <authorList>
            <person name="MacLean D."/>
        </authorList>
    </citation>
    <scope>NUCLEOTIDE SEQUENCE</scope>
</reference>
<evidence type="ECO:0000313" key="1">
    <source>
        <dbReference type="EMBL" id="CCA22339.1"/>
    </source>
</evidence>
<organism evidence="1">
    <name type="scientific">Albugo laibachii Nc14</name>
    <dbReference type="NCBI Taxonomy" id="890382"/>
    <lineage>
        <taxon>Eukaryota</taxon>
        <taxon>Sar</taxon>
        <taxon>Stramenopiles</taxon>
        <taxon>Oomycota</taxon>
        <taxon>Peronosporomycetes</taxon>
        <taxon>Albuginales</taxon>
        <taxon>Albuginaceae</taxon>
        <taxon>Albugo</taxon>
    </lineage>
</organism>
<gene>
    <name evidence="1" type="primary">AlNc14C151G7525</name>
    <name evidence="1" type="ORF">ALNC14_084820</name>
</gene>
<proteinExistence type="predicted"/>
<dbReference type="PANTHER" id="PTHR40866:SF1">
    <property type="entry name" value="BED-TYPE DOMAIN-CONTAINING PROTEIN"/>
    <property type="match status" value="1"/>
</dbReference>
<dbReference type="PANTHER" id="PTHR40866">
    <property type="entry name" value="BED-TYPE DOMAIN-CONTAINING PROTEIN"/>
    <property type="match status" value="1"/>
</dbReference>
<dbReference type="EMBL" id="FR824196">
    <property type="protein sequence ID" value="CCA22339.1"/>
    <property type="molecule type" value="Genomic_DNA"/>
</dbReference>
<accession>F0WM12</accession>
<sequence length="136" mass="15286">MLQAEKRSFAGVRISLIWSWRSIQPWGEYLLPTARINYSPVFESAVVNVMNEQLLTASGSRSVLSFATETDLAPARPGGVYKPLLKLIPPTSSHCERLFYQCKLILGSQRQALLPANFEMLSFPRANRNMWAIITG</sequence>
<dbReference type="AlphaFoldDB" id="F0WM12"/>
<reference evidence="1" key="1">
    <citation type="journal article" date="2011" name="PLoS Biol.">
        <title>Gene gain and loss during evolution of obligate parasitism in the white rust pathogen of Arabidopsis thaliana.</title>
        <authorList>
            <person name="Kemen E."/>
            <person name="Gardiner A."/>
            <person name="Schultz-Larsen T."/>
            <person name="Kemen A.C."/>
            <person name="Balmuth A.L."/>
            <person name="Robert-Seilaniantz A."/>
            <person name="Bailey K."/>
            <person name="Holub E."/>
            <person name="Studholme D.J."/>
            <person name="Maclean D."/>
            <person name="Jones J.D."/>
        </authorList>
    </citation>
    <scope>NUCLEOTIDE SEQUENCE</scope>
</reference>
<protein>
    <submittedName>
        <fullName evidence="1">AlNc14C151G7525 protein</fullName>
    </submittedName>
</protein>
<dbReference type="HOGENOM" id="CLU_1879247_0_0_1"/>
<name>F0WM12_9STRA</name>